<organism evidence="1 2">
    <name type="scientific">Handroanthus impetiginosus</name>
    <dbReference type="NCBI Taxonomy" id="429701"/>
    <lineage>
        <taxon>Eukaryota</taxon>
        <taxon>Viridiplantae</taxon>
        <taxon>Streptophyta</taxon>
        <taxon>Embryophyta</taxon>
        <taxon>Tracheophyta</taxon>
        <taxon>Spermatophyta</taxon>
        <taxon>Magnoliopsida</taxon>
        <taxon>eudicotyledons</taxon>
        <taxon>Gunneridae</taxon>
        <taxon>Pentapetalae</taxon>
        <taxon>asterids</taxon>
        <taxon>lamiids</taxon>
        <taxon>Lamiales</taxon>
        <taxon>Bignoniaceae</taxon>
        <taxon>Crescentiina</taxon>
        <taxon>Tabebuia alliance</taxon>
        <taxon>Handroanthus</taxon>
    </lineage>
</organism>
<evidence type="ECO:0000313" key="2">
    <source>
        <dbReference type="Proteomes" id="UP000231279"/>
    </source>
</evidence>
<sequence length="139" mass="15153">MDCCENPVAMGRVVCPKPCRLGPSNANSPSMMILRFHMRNDAESKPGAELLGPILRKEDLKAERCANLSSSPPFFFGSPPCRTPNPLVQDANFGVQKLTSMRKSHTNSTSTPNEHLGKQQAAVRVEGFDCQSSRGFAMS</sequence>
<comment type="caution">
    <text evidence="1">The sequence shown here is derived from an EMBL/GenBank/DDBJ whole genome shotgun (WGS) entry which is preliminary data.</text>
</comment>
<dbReference type="PANTHER" id="PTHR33384:SF52">
    <property type="entry name" value="DUF3741 DOMAIN-CONTAINING PROTEIN"/>
    <property type="match status" value="1"/>
</dbReference>
<name>A0A2G9HG54_9LAMI</name>
<accession>A0A2G9HG54</accession>
<keyword evidence="2" id="KW-1185">Reference proteome</keyword>
<dbReference type="OrthoDB" id="902328at2759"/>
<proteinExistence type="predicted"/>
<gene>
    <name evidence="1" type="ORF">CDL12_10838</name>
</gene>
<dbReference type="STRING" id="429701.A0A2G9HG54"/>
<dbReference type="PANTHER" id="PTHR33384">
    <property type="entry name" value="EXPRESSED PROTEIN"/>
    <property type="match status" value="1"/>
</dbReference>
<dbReference type="EMBL" id="NKXS01001852">
    <property type="protein sequence ID" value="PIN16495.1"/>
    <property type="molecule type" value="Genomic_DNA"/>
</dbReference>
<dbReference type="AlphaFoldDB" id="A0A2G9HG54"/>
<reference evidence="2" key="1">
    <citation type="journal article" date="2018" name="Gigascience">
        <title>Genome assembly of the Pink Ipe (Handroanthus impetiginosus, Bignoniaceae), a highly valued, ecologically keystone Neotropical timber forest tree.</title>
        <authorList>
            <person name="Silva-Junior O.B."/>
            <person name="Grattapaglia D."/>
            <person name="Novaes E."/>
            <person name="Collevatti R.G."/>
        </authorList>
    </citation>
    <scope>NUCLEOTIDE SEQUENCE [LARGE SCALE GENOMIC DNA]</scope>
    <source>
        <strain evidence="2">cv. UFG-1</strain>
    </source>
</reference>
<dbReference type="Proteomes" id="UP000231279">
    <property type="component" value="Unassembled WGS sequence"/>
</dbReference>
<evidence type="ECO:0000313" key="1">
    <source>
        <dbReference type="EMBL" id="PIN16495.1"/>
    </source>
</evidence>
<protein>
    <submittedName>
        <fullName evidence="1">Uncharacterized protein</fullName>
    </submittedName>
</protein>